<organism evidence="6 7">
    <name type="scientific">Rubroshorea leprosula</name>
    <dbReference type="NCBI Taxonomy" id="152421"/>
    <lineage>
        <taxon>Eukaryota</taxon>
        <taxon>Viridiplantae</taxon>
        <taxon>Streptophyta</taxon>
        <taxon>Embryophyta</taxon>
        <taxon>Tracheophyta</taxon>
        <taxon>Spermatophyta</taxon>
        <taxon>Magnoliopsida</taxon>
        <taxon>eudicotyledons</taxon>
        <taxon>Gunneridae</taxon>
        <taxon>Pentapetalae</taxon>
        <taxon>rosids</taxon>
        <taxon>malvids</taxon>
        <taxon>Malvales</taxon>
        <taxon>Dipterocarpaceae</taxon>
        <taxon>Rubroshorea</taxon>
    </lineage>
</organism>
<dbReference type="InterPro" id="IPR013210">
    <property type="entry name" value="LRR_N_plant-typ"/>
</dbReference>
<evidence type="ECO:0000313" key="7">
    <source>
        <dbReference type="Proteomes" id="UP001054252"/>
    </source>
</evidence>
<proteinExistence type="predicted"/>
<sequence length="146" mass="16295">MENMIMGFIFLPMLLSQSFITALAMSQPNFTTDQSALLEFKTHITSDPLNILFSNWSSATPVYNWFGVSCGDLYRRVTSLDLSNINLTGSLPSHLGNLSFLVSLNLSRNSFNGHLPPELGKLRCLRFMDLSFNSPDGTSQVRFGCF</sequence>
<accession>A0AAV5IAK6</accession>
<keyword evidence="1" id="KW-0433">Leucine-rich repeat</keyword>
<dbReference type="PANTHER" id="PTHR48060">
    <property type="entry name" value="DNA DAMAGE-REPAIR/TOLERATION PROTEIN DRT100"/>
    <property type="match status" value="1"/>
</dbReference>
<comment type="caution">
    <text evidence="6">The sequence shown here is derived from an EMBL/GenBank/DDBJ whole genome shotgun (WGS) entry which is preliminary data.</text>
</comment>
<dbReference type="PANTHER" id="PTHR48060:SF21">
    <property type="entry name" value="L DOMAIN-LIKE PROTEIN"/>
    <property type="match status" value="1"/>
</dbReference>
<dbReference type="Pfam" id="PF00560">
    <property type="entry name" value="LRR_1"/>
    <property type="match status" value="2"/>
</dbReference>
<feature type="signal peptide" evidence="4">
    <location>
        <begin position="1"/>
        <end position="24"/>
    </location>
</feature>
<dbReference type="SUPFAM" id="SSF52058">
    <property type="entry name" value="L domain-like"/>
    <property type="match status" value="1"/>
</dbReference>
<dbReference type="InterPro" id="IPR032675">
    <property type="entry name" value="LRR_dom_sf"/>
</dbReference>
<keyword evidence="3" id="KW-0677">Repeat</keyword>
<dbReference type="InterPro" id="IPR053211">
    <property type="entry name" value="DNA_repair-toleration"/>
</dbReference>
<dbReference type="Proteomes" id="UP001054252">
    <property type="component" value="Unassembled WGS sequence"/>
</dbReference>
<dbReference type="EMBL" id="BPVZ01000008">
    <property type="protein sequence ID" value="GKU94285.1"/>
    <property type="molecule type" value="Genomic_DNA"/>
</dbReference>
<keyword evidence="2 4" id="KW-0732">Signal</keyword>
<evidence type="ECO:0000256" key="2">
    <source>
        <dbReference type="ARBA" id="ARBA00022729"/>
    </source>
</evidence>
<evidence type="ECO:0000256" key="3">
    <source>
        <dbReference type="ARBA" id="ARBA00022737"/>
    </source>
</evidence>
<keyword evidence="7" id="KW-1185">Reference proteome</keyword>
<dbReference type="AlphaFoldDB" id="A0AAV5IAK6"/>
<dbReference type="InterPro" id="IPR001611">
    <property type="entry name" value="Leu-rich_rpt"/>
</dbReference>
<gene>
    <name evidence="6" type="ORF">SLEP1_g7804</name>
</gene>
<feature type="chain" id="PRO_5043607649" description="Leucine-rich repeat-containing N-terminal plant-type domain-containing protein" evidence="4">
    <location>
        <begin position="25"/>
        <end position="146"/>
    </location>
</feature>
<name>A0AAV5IAK6_9ROSI</name>
<dbReference type="Gene3D" id="3.80.10.10">
    <property type="entry name" value="Ribonuclease Inhibitor"/>
    <property type="match status" value="1"/>
</dbReference>
<evidence type="ECO:0000256" key="1">
    <source>
        <dbReference type="ARBA" id="ARBA00022614"/>
    </source>
</evidence>
<reference evidence="6 7" key="1">
    <citation type="journal article" date="2021" name="Commun. Biol.">
        <title>The genome of Shorea leprosula (Dipterocarpaceae) highlights the ecological relevance of drought in aseasonal tropical rainforests.</title>
        <authorList>
            <person name="Ng K.K.S."/>
            <person name="Kobayashi M.J."/>
            <person name="Fawcett J.A."/>
            <person name="Hatakeyama M."/>
            <person name="Paape T."/>
            <person name="Ng C.H."/>
            <person name="Ang C.C."/>
            <person name="Tnah L.H."/>
            <person name="Lee C.T."/>
            <person name="Nishiyama T."/>
            <person name="Sese J."/>
            <person name="O'Brien M.J."/>
            <person name="Copetti D."/>
            <person name="Mohd Noor M.I."/>
            <person name="Ong R.C."/>
            <person name="Putra M."/>
            <person name="Sireger I.Z."/>
            <person name="Indrioko S."/>
            <person name="Kosugi Y."/>
            <person name="Izuno A."/>
            <person name="Isagi Y."/>
            <person name="Lee S.L."/>
            <person name="Shimizu K.K."/>
        </authorList>
    </citation>
    <scope>NUCLEOTIDE SEQUENCE [LARGE SCALE GENOMIC DNA]</scope>
    <source>
        <strain evidence="6">214</strain>
    </source>
</reference>
<dbReference type="Pfam" id="PF08263">
    <property type="entry name" value="LRRNT_2"/>
    <property type="match status" value="1"/>
</dbReference>
<protein>
    <recommendedName>
        <fullName evidence="5">Leucine-rich repeat-containing N-terminal plant-type domain-containing protein</fullName>
    </recommendedName>
</protein>
<feature type="domain" description="Leucine-rich repeat-containing N-terminal plant-type" evidence="5">
    <location>
        <begin position="32"/>
        <end position="70"/>
    </location>
</feature>
<evidence type="ECO:0000313" key="6">
    <source>
        <dbReference type="EMBL" id="GKU94285.1"/>
    </source>
</evidence>
<evidence type="ECO:0000256" key="4">
    <source>
        <dbReference type="SAM" id="SignalP"/>
    </source>
</evidence>
<evidence type="ECO:0000259" key="5">
    <source>
        <dbReference type="Pfam" id="PF08263"/>
    </source>
</evidence>